<proteinExistence type="predicted"/>
<evidence type="ECO:0000256" key="1">
    <source>
        <dbReference type="SAM" id="Coils"/>
    </source>
</evidence>
<comment type="caution">
    <text evidence="2">The sequence shown here is derived from an EMBL/GenBank/DDBJ whole genome shotgun (WGS) entry which is preliminary data.</text>
</comment>
<feature type="coiled-coil region" evidence="1">
    <location>
        <begin position="314"/>
        <end position="348"/>
    </location>
</feature>
<organism evidence="2 3">
    <name type="scientific">Durusdinium trenchii</name>
    <dbReference type="NCBI Taxonomy" id="1381693"/>
    <lineage>
        <taxon>Eukaryota</taxon>
        <taxon>Sar</taxon>
        <taxon>Alveolata</taxon>
        <taxon>Dinophyceae</taxon>
        <taxon>Suessiales</taxon>
        <taxon>Symbiodiniaceae</taxon>
        <taxon>Durusdinium</taxon>
    </lineage>
</organism>
<reference evidence="2 3" key="1">
    <citation type="submission" date="2024-02" db="EMBL/GenBank/DDBJ databases">
        <authorList>
            <person name="Chen Y."/>
            <person name="Shah S."/>
            <person name="Dougan E. K."/>
            <person name="Thang M."/>
            <person name="Chan C."/>
        </authorList>
    </citation>
    <scope>NUCLEOTIDE SEQUENCE [LARGE SCALE GENOMIC DNA]</scope>
</reference>
<evidence type="ECO:0000313" key="2">
    <source>
        <dbReference type="EMBL" id="CAK9112840.1"/>
    </source>
</evidence>
<accession>A0ABP0SKB0</accession>
<keyword evidence="1" id="KW-0175">Coiled coil</keyword>
<dbReference type="Proteomes" id="UP001642484">
    <property type="component" value="Unassembled WGS sequence"/>
</dbReference>
<sequence>MFTQKKNQYSFDAISCNRNLVYLRVHSPTKNTCILFCFLARFKLNVPSSQYLFKAMSSPSSRLAFDSHRFGSGRIGDEVGRRQEEWEREIETLDQKEMELHQSQLRLIREQTAIFIRDLGLLQGEVSALKENVGIGLSSNIMPLQNDVKEQKAKLLSQEQIITTTQKRVEYLERLLGESVERHSQEIESAKSAHVRLADEAKAREAHHASVAERLNYIEQLVGDSFERHSKEIQASHTRLETMHSRLVACESDANHKSLRERVDFLEKLLGESVDKHSEGLQAAHSNLQKLHGSLQEQMSTRMEKLHGNVQERLQAIEKQLGQVDDRREAHARELQQVKSQVDQAHQKLGNPTKPQSSLHHATMAERMEYLEKLMGDSADKHSSELGQAHTKLDQLRGRLTTLEAARDQHHAHIQELVGREKEARDKQHEHHQELLGRERAANEGRHRDIHEVIQKERKAREQHHGMLHDLVHKEKAARGAIEELLAQEKAERSKHHSSFEERIESVQKTLGIFDSLLRKEIEERTKEYRRLWDAIDTHTHDLSTQVIGEASGYTPEMADPPRRYPLASAPVQQGWTSGVQPIVYQEPVVTSLPPTPGIRQLSPMVQVQPASSWGVQAK</sequence>
<dbReference type="EMBL" id="CAXAMN010027772">
    <property type="protein sequence ID" value="CAK9112840.1"/>
    <property type="molecule type" value="Genomic_DNA"/>
</dbReference>
<evidence type="ECO:0000313" key="3">
    <source>
        <dbReference type="Proteomes" id="UP001642484"/>
    </source>
</evidence>
<keyword evidence="3" id="KW-1185">Reference proteome</keyword>
<gene>
    <name evidence="2" type="ORF">CCMP2556_LOCUS52274</name>
</gene>
<name>A0ABP0SKB0_9DINO</name>
<protein>
    <submittedName>
        <fullName evidence="2">Uncharacterized protein</fullName>
    </submittedName>
</protein>